<dbReference type="SUPFAM" id="SSF52833">
    <property type="entry name" value="Thioredoxin-like"/>
    <property type="match status" value="1"/>
</dbReference>
<evidence type="ECO:0000256" key="4">
    <source>
        <dbReference type="SAM" id="Phobius"/>
    </source>
</evidence>
<organism evidence="6 7">
    <name type="scientific">Gordonia alkaliphila</name>
    <dbReference type="NCBI Taxonomy" id="1053547"/>
    <lineage>
        <taxon>Bacteria</taxon>
        <taxon>Bacillati</taxon>
        <taxon>Actinomycetota</taxon>
        <taxon>Actinomycetes</taxon>
        <taxon>Mycobacteriales</taxon>
        <taxon>Gordoniaceae</taxon>
        <taxon>Gordonia</taxon>
    </lineage>
</organism>
<dbReference type="PROSITE" id="PS00194">
    <property type="entry name" value="THIOREDOXIN_1"/>
    <property type="match status" value="1"/>
</dbReference>
<dbReference type="CDD" id="cd02966">
    <property type="entry name" value="TlpA_like_family"/>
    <property type="match status" value="1"/>
</dbReference>
<dbReference type="PANTHER" id="PTHR42852">
    <property type="entry name" value="THIOL:DISULFIDE INTERCHANGE PROTEIN DSBE"/>
    <property type="match status" value="1"/>
</dbReference>
<gene>
    <name evidence="6" type="ORF">GCM10023217_07950</name>
</gene>
<comment type="subcellular location">
    <subcellularLocation>
        <location evidence="1">Cell envelope</location>
    </subcellularLocation>
</comment>
<dbReference type="InterPro" id="IPR036249">
    <property type="entry name" value="Thioredoxin-like_sf"/>
</dbReference>
<dbReference type="InterPro" id="IPR017937">
    <property type="entry name" value="Thioredoxin_CS"/>
</dbReference>
<dbReference type="EMBL" id="BAABIE010000003">
    <property type="protein sequence ID" value="GAA4742020.1"/>
    <property type="molecule type" value="Genomic_DNA"/>
</dbReference>
<keyword evidence="4" id="KW-0812">Transmembrane</keyword>
<evidence type="ECO:0000313" key="6">
    <source>
        <dbReference type="EMBL" id="GAA4742020.1"/>
    </source>
</evidence>
<sequence length="229" mass="23958">MNVLKTPAGKAMLAFVVVMAALIFALWPRSTETPTRSSGTPGAPSQGVTDQDVPEAMLAQARTDAGLAPCPQSTAPVPDGAALKNVTAVCLADGRPVNLGQATAGRPTVINMWAVWCLPCRKELPYFDELSQRAGDRLDVLAVHAIDGATKPYAILQFMKEVGLTLPAVADTDGSVAKALKAPRVYPSTILVRADGTVAVTLPKVFTSYDELATLVRDELGVDATGGQS</sequence>
<dbReference type="Pfam" id="PF08534">
    <property type="entry name" value="Redoxin"/>
    <property type="match status" value="1"/>
</dbReference>
<dbReference type="Gene3D" id="3.40.30.10">
    <property type="entry name" value="Glutaredoxin"/>
    <property type="match status" value="1"/>
</dbReference>
<name>A0ABP8YZQ3_9ACTN</name>
<evidence type="ECO:0000313" key="7">
    <source>
        <dbReference type="Proteomes" id="UP001500822"/>
    </source>
</evidence>
<dbReference type="InterPro" id="IPR013740">
    <property type="entry name" value="Redoxin"/>
</dbReference>
<dbReference type="InterPro" id="IPR050553">
    <property type="entry name" value="Thioredoxin_ResA/DsbE_sf"/>
</dbReference>
<keyword evidence="4" id="KW-0472">Membrane</keyword>
<evidence type="ECO:0000256" key="2">
    <source>
        <dbReference type="ARBA" id="ARBA00022748"/>
    </source>
</evidence>
<feature type="compositionally biased region" description="Polar residues" evidence="3">
    <location>
        <begin position="31"/>
        <end position="40"/>
    </location>
</feature>
<dbReference type="Proteomes" id="UP001500822">
    <property type="component" value="Unassembled WGS sequence"/>
</dbReference>
<keyword evidence="2" id="KW-0201">Cytochrome c-type biogenesis</keyword>
<comment type="caution">
    <text evidence="6">The sequence shown here is derived from an EMBL/GenBank/DDBJ whole genome shotgun (WGS) entry which is preliminary data.</text>
</comment>
<feature type="transmembrane region" description="Helical" evidence="4">
    <location>
        <begin position="12"/>
        <end position="28"/>
    </location>
</feature>
<dbReference type="RefSeq" id="WP_246993582.1">
    <property type="nucleotide sequence ID" value="NZ_BAABIE010000003.1"/>
</dbReference>
<dbReference type="PANTHER" id="PTHR42852:SF13">
    <property type="entry name" value="PROTEIN DIPZ"/>
    <property type="match status" value="1"/>
</dbReference>
<feature type="domain" description="Thioredoxin" evidence="5">
    <location>
        <begin position="71"/>
        <end position="221"/>
    </location>
</feature>
<keyword evidence="7" id="KW-1185">Reference proteome</keyword>
<dbReference type="PROSITE" id="PS51352">
    <property type="entry name" value="THIOREDOXIN_2"/>
    <property type="match status" value="1"/>
</dbReference>
<dbReference type="InterPro" id="IPR013766">
    <property type="entry name" value="Thioredoxin_domain"/>
</dbReference>
<feature type="region of interest" description="Disordered" evidence="3">
    <location>
        <begin position="31"/>
        <end position="50"/>
    </location>
</feature>
<evidence type="ECO:0000256" key="3">
    <source>
        <dbReference type="SAM" id="MobiDB-lite"/>
    </source>
</evidence>
<reference evidence="7" key="1">
    <citation type="journal article" date="2019" name="Int. J. Syst. Evol. Microbiol.">
        <title>The Global Catalogue of Microorganisms (GCM) 10K type strain sequencing project: providing services to taxonomists for standard genome sequencing and annotation.</title>
        <authorList>
            <consortium name="The Broad Institute Genomics Platform"/>
            <consortium name="The Broad Institute Genome Sequencing Center for Infectious Disease"/>
            <person name="Wu L."/>
            <person name="Ma J."/>
        </authorList>
    </citation>
    <scope>NUCLEOTIDE SEQUENCE [LARGE SCALE GENOMIC DNA]</scope>
    <source>
        <strain evidence="7">JCM 18077</strain>
    </source>
</reference>
<evidence type="ECO:0000256" key="1">
    <source>
        <dbReference type="ARBA" id="ARBA00004196"/>
    </source>
</evidence>
<evidence type="ECO:0000259" key="5">
    <source>
        <dbReference type="PROSITE" id="PS51352"/>
    </source>
</evidence>
<proteinExistence type="predicted"/>
<protein>
    <submittedName>
        <fullName evidence="6">TlpA disulfide reductase family protein</fullName>
    </submittedName>
</protein>
<keyword evidence="4" id="KW-1133">Transmembrane helix</keyword>
<accession>A0ABP8YZQ3</accession>